<dbReference type="RefSeq" id="WP_148065486.1">
    <property type="nucleotide sequence ID" value="NZ_VRYZ01000008.1"/>
</dbReference>
<accession>A0A5C8ZME9</accession>
<dbReference type="Pfam" id="PF13432">
    <property type="entry name" value="TPR_16"/>
    <property type="match status" value="1"/>
</dbReference>
<comment type="caution">
    <text evidence="3">The sequence shown here is derived from an EMBL/GenBank/DDBJ whole genome shotgun (WGS) entry which is preliminary data.</text>
</comment>
<proteinExistence type="predicted"/>
<name>A0A5C8ZME9_9GAMM</name>
<sequence length="229" mass="25631">MRLLATLCLGGLLVSAAALQAVAAGNAAPWVGTSFRGTPCRGEWMNFGPYDYLQRNAIPKKLSIVERHHFTPEMEQLLAGEQVVPNIDYTLRAWPNHHRALYSIIRVYLMGNVQLGQRKGSTPECYLQRALNFSPEDPVAHMLFGIYLQRLGKTDEAMQMYQKAEQLDPVNMQIKYNLGLLLARQGNYAAAREYANQVYNAGFPLTGLREQLQKAGQWRDATTGSAVSE</sequence>
<dbReference type="Gene3D" id="1.25.40.10">
    <property type="entry name" value="Tetratricopeptide repeat domain"/>
    <property type="match status" value="1"/>
</dbReference>
<dbReference type="InterPro" id="IPR011990">
    <property type="entry name" value="TPR-like_helical_dom_sf"/>
</dbReference>
<dbReference type="SMART" id="SM00028">
    <property type="entry name" value="TPR"/>
    <property type="match status" value="2"/>
</dbReference>
<dbReference type="OrthoDB" id="8525350at2"/>
<dbReference type="InterPro" id="IPR019734">
    <property type="entry name" value="TPR_rpt"/>
</dbReference>
<dbReference type="Proteomes" id="UP000321933">
    <property type="component" value="Unassembled WGS sequence"/>
</dbReference>
<organism evidence="3 4">
    <name type="scientific">Parahaliea aestuarii</name>
    <dbReference type="NCBI Taxonomy" id="1852021"/>
    <lineage>
        <taxon>Bacteria</taxon>
        <taxon>Pseudomonadati</taxon>
        <taxon>Pseudomonadota</taxon>
        <taxon>Gammaproteobacteria</taxon>
        <taxon>Cellvibrionales</taxon>
        <taxon>Halieaceae</taxon>
        <taxon>Parahaliea</taxon>
    </lineage>
</organism>
<keyword evidence="2" id="KW-0732">Signal</keyword>
<feature type="repeat" description="TPR" evidence="1">
    <location>
        <begin position="138"/>
        <end position="171"/>
    </location>
</feature>
<keyword evidence="1" id="KW-0802">TPR repeat</keyword>
<gene>
    <name evidence="3" type="ORF">FVW59_16555</name>
</gene>
<evidence type="ECO:0000313" key="4">
    <source>
        <dbReference type="Proteomes" id="UP000321933"/>
    </source>
</evidence>
<dbReference type="PROSITE" id="PS50005">
    <property type="entry name" value="TPR"/>
    <property type="match status" value="1"/>
</dbReference>
<keyword evidence="4" id="KW-1185">Reference proteome</keyword>
<dbReference type="PANTHER" id="PTHR12558">
    <property type="entry name" value="CELL DIVISION CYCLE 16,23,27"/>
    <property type="match status" value="1"/>
</dbReference>
<evidence type="ECO:0000313" key="3">
    <source>
        <dbReference type="EMBL" id="TXS89628.1"/>
    </source>
</evidence>
<dbReference type="AlphaFoldDB" id="A0A5C8ZME9"/>
<reference evidence="3 4" key="1">
    <citation type="submission" date="2019-08" db="EMBL/GenBank/DDBJ databases">
        <title>Parahaliea maris sp. nov., isolated from the surface seawater.</title>
        <authorList>
            <person name="Liu Y."/>
        </authorList>
    </citation>
    <scope>NUCLEOTIDE SEQUENCE [LARGE SCALE GENOMIC DNA]</scope>
    <source>
        <strain evidence="3 4">S2-26</strain>
    </source>
</reference>
<feature type="signal peptide" evidence="2">
    <location>
        <begin position="1"/>
        <end position="23"/>
    </location>
</feature>
<dbReference type="SUPFAM" id="SSF48452">
    <property type="entry name" value="TPR-like"/>
    <property type="match status" value="1"/>
</dbReference>
<evidence type="ECO:0000256" key="1">
    <source>
        <dbReference type="PROSITE-ProRule" id="PRU00339"/>
    </source>
</evidence>
<feature type="chain" id="PRO_5022780261" evidence="2">
    <location>
        <begin position="24"/>
        <end position="229"/>
    </location>
</feature>
<evidence type="ECO:0000256" key="2">
    <source>
        <dbReference type="SAM" id="SignalP"/>
    </source>
</evidence>
<dbReference type="PANTHER" id="PTHR12558:SF13">
    <property type="entry name" value="CELL DIVISION CYCLE PROTEIN 27 HOMOLOG"/>
    <property type="match status" value="1"/>
</dbReference>
<dbReference type="EMBL" id="VRYZ01000008">
    <property type="protein sequence ID" value="TXS89628.1"/>
    <property type="molecule type" value="Genomic_DNA"/>
</dbReference>
<protein>
    <submittedName>
        <fullName evidence="3">Tetratricopeptide repeat protein</fullName>
    </submittedName>
</protein>